<sequence>MHMWSRPWAADGSEPSAARGGYAAERACAERALATALVRWSARFPGVPVDREIVSDLDLAPTIERASRRGRLLVAGIGRHGRFAELLYGSAGPGPVGLRSAPCPVVLVPEDWPAGGLASGHATTAAGPR</sequence>
<name>A0A919NRH5_9ACTN</name>
<evidence type="ECO:0008006" key="3">
    <source>
        <dbReference type="Google" id="ProtNLM"/>
    </source>
</evidence>
<dbReference type="SUPFAM" id="SSF52402">
    <property type="entry name" value="Adenine nucleotide alpha hydrolases-like"/>
    <property type="match status" value="1"/>
</dbReference>
<proteinExistence type="predicted"/>
<keyword evidence="2" id="KW-1185">Reference proteome</keyword>
<dbReference type="Proteomes" id="UP000623608">
    <property type="component" value="Unassembled WGS sequence"/>
</dbReference>
<dbReference type="EMBL" id="BOMY01000039">
    <property type="protein sequence ID" value="GIF23348.1"/>
    <property type="molecule type" value="Genomic_DNA"/>
</dbReference>
<dbReference type="Gene3D" id="3.40.50.620">
    <property type="entry name" value="HUPs"/>
    <property type="match status" value="1"/>
</dbReference>
<organism evidence="1 2">
    <name type="scientific">Paractinoplanes tereljensis</name>
    <dbReference type="NCBI Taxonomy" id="571912"/>
    <lineage>
        <taxon>Bacteria</taxon>
        <taxon>Bacillati</taxon>
        <taxon>Actinomycetota</taxon>
        <taxon>Actinomycetes</taxon>
        <taxon>Micromonosporales</taxon>
        <taxon>Micromonosporaceae</taxon>
        <taxon>Paractinoplanes</taxon>
    </lineage>
</organism>
<comment type="caution">
    <text evidence="1">The sequence shown here is derived from an EMBL/GenBank/DDBJ whole genome shotgun (WGS) entry which is preliminary data.</text>
</comment>
<evidence type="ECO:0000313" key="2">
    <source>
        <dbReference type="Proteomes" id="UP000623608"/>
    </source>
</evidence>
<accession>A0A919NRH5</accession>
<protein>
    <recommendedName>
        <fullName evidence="3">UspA domain-containing protein</fullName>
    </recommendedName>
</protein>
<dbReference type="InterPro" id="IPR014729">
    <property type="entry name" value="Rossmann-like_a/b/a_fold"/>
</dbReference>
<dbReference type="AlphaFoldDB" id="A0A919NRH5"/>
<gene>
    <name evidence="1" type="ORF">Ate02nite_60780</name>
</gene>
<evidence type="ECO:0000313" key="1">
    <source>
        <dbReference type="EMBL" id="GIF23348.1"/>
    </source>
</evidence>
<reference evidence="1" key="1">
    <citation type="submission" date="2021-01" db="EMBL/GenBank/DDBJ databases">
        <title>Whole genome shotgun sequence of Actinoplanes tereljensis NBRC 105297.</title>
        <authorList>
            <person name="Komaki H."/>
            <person name="Tamura T."/>
        </authorList>
    </citation>
    <scope>NUCLEOTIDE SEQUENCE</scope>
    <source>
        <strain evidence="1">NBRC 105297</strain>
    </source>
</reference>